<feature type="compositionally biased region" description="Low complexity" evidence="3">
    <location>
        <begin position="74"/>
        <end position="105"/>
    </location>
</feature>
<dbReference type="AlphaFoldDB" id="A0A078JFU5"/>
<evidence type="ECO:0000256" key="3">
    <source>
        <dbReference type="SAM" id="MobiDB-lite"/>
    </source>
</evidence>
<sequence length="105" mass="11710">MNWSVRRDKKYRLAITSLLEQYPNRVEIVQLDESNGEIRSDPNLAFEHPYPHTKTIFILDNGCQRPISSPPPATSSAYGESPTIAPASSSSRASTATRKASYVDR</sequence>
<keyword evidence="5" id="KW-1185">Reference proteome</keyword>
<keyword evidence="1" id="KW-0853">WD repeat</keyword>
<evidence type="ECO:0000313" key="5">
    <source>
        <dbReference type="Proteomes" id="UP000028999"/>
    </source>
</evidence>
<dbReference type="Gramene" id="CDY65574">
    <property type="protein sequence ID" value="CDY65574"/>
    <property type="gene ID" value="GSBRNA2T00046826001"/>
</dbReference>
<proteinExistence type="predicted"/>
<dbReference type="InterPro" id="IPR045159">
    <property type="entry name" value="DCAF7-like"/>
</dbReference>
<evidence type="ECO:0000256" key="1">
    <source>
        <dbReference type="ARBA" id="ARBA00022574"/>
    </source>
</evidence>
<evidence type="ECO:0000313" key="4">
    <source>
        <dbReference type="EMBL" id="CDY65574.1"/>
    </source>
</evidence>
<dbReference type="Proteomes" id="UP000028999">
    <property type="component" value="Unassembled WGS sequence"/>
</dbReference>
<dbReference type="PANTHER" id="PTHR19919">
    <property type="entry name" value="WD REPEAT CONTAINING PROTEIN"/>
    <property type="match status" value="1"/>
</dbReference>
<keyword evidence="2" id="KW-0677">Repeat</keyword>
<evidence type="ECO:0000256" key="2">
    <source>
        <dbReference type="ARBA" id="ARBA00022737"/>
    </source>
</evidence>
<dbReference type="STRING" id="3708.A0A078JFU5"/>
<organism evidence="4 5">
    <name type="scientific">Brassica napus</name>
    <name type="common">Rape</name>
    <dbReference type="NCBI Taxonomy" id="3708"/>
    <lineage>
        <taxon>Eukaryota</taxon>
        <taxon>Viridiplantae</taxon>
        <taxon>Streptophyta</taxon>
        <taxon>Embryophyta</taxon>
        <taxon>Tracheophyta</taxon>
        <taxon>Spermatophyta</taxon>
        <taxon>Magnoliopsida</taxon>
        <taxon>eudicotyledons</taxon>
        <taxon>Gunneridae</taxon>
        <taxon>Pentapetalae</taxon>
        <taxon>rosids</taxon>
        <taxon>malvids</taxon>
        <taxon>Brassicales</taxon>
        <taxon>Brassicaceae</taxon>
        <taxon>Brassiceae</taxon>
        <taxon>Brassica</taxon>
    </lineage>
</organism>
<name>A0A078JFU5_BRANA</name>
<gene>
    <name evidence="4" type="primary">BnaCnng47790D</name>
    <name evidence="4" type="ORF">GSBRNA2T00046826001</name>
</gene>
<feature type="region of interest" description="Disordered" evidence="3">
    <location>
        <begin position="62"/>
        <end position="105"/>
    </location>
</feature>
<accession>A0A078JFU5</accession>
<dbReference type="EMBL" id="LK034838">
    <property type="protein sequence ID" value="CDY65574.1"/>
    <property type="molecule type" value="Genomic_DNA"/>
</dbReference>
<dbReference type="PaxDb" id="3708-A0A078JFU5"/>
<protein>
    <submittedName>
        <fullName evidence="4">BnaCnng47790D protein</fullName>
    </submittedName>
</protein>
<reference evidence="4 5" key="1">
    <citation type="journal article" date="2014" name="Science">
        <title>Plant genetics. Early allopolyploid evolution in the post-Neolithic Brassica napus oilseed genome.</title>
        <authorList>
            <person name="Chalhoub B."/>
            <person name="Denoeud F."/>
            <person name="Liu S."/>
            <person name="Parkin I.A."/>
            <person name="Tang H."/>
            <person name="Wang X."/>
            <person name="Chiquet J."/>
            <person name="Belcram H."/>
            <person name="Tong C."/>
            <person name="Samans B."/>
            <person name="Correa M."/>
            <person name="Da Silva C."/>
            <person name="Just J."/>
            <person name="Falentin C."/>
            <person name="Koh C.S."/>
            <person name="Le Clainche I."/>
            <person name="Bernard M."/>
            <person name="Bento P."/>
            <person name="Noel B."/>
            <person name="Labadie K."/>
            <person name="Alberti A."/>
            <person name="Charles M."/>
            <person name="Arnaud D."/>
            <person name="Guo H."/>
            <person name="Daviaud C."/>
            <person name="Alamery S."/>
            <person name="Jabbari K."/>
            <person name="Zhao M."/>
            <person name="Edger P.P."/>
            <person name="Chelaifa H."/>
            <person name="Tack D."/>
            <person name="Lassalle G."/>
            <person name="Mestiri I."/>
            <person name="Schnel N."/>
            <person name="Le Paslier M.C."/>
            <person name="Fan G."/>
            <person name="Renault V."/>
            <person name="Bayer P.E."/>
            <person name="Golicz A.A."/>
            <person name="Manoli S."/>
            <person name="Lee T.H."/>
            <person name="Thi V.H."/>
            <person name="Chalabi S."/>
            <person name="Hu Q."/>
            <person name="Fan C."/>
            <person name="Tollenaere R."/>
            <person name="Lu Y."/>
            <person name="Battail C."/>
            <person name="Shen J."/>
            <person name="Sidebottom C.H."/>
            <person name="Wang X."/>
            <person name="Canaguier A."/>
            <person name="Chauveau A."/>
            <person name="Berard A."/>
            <person name="Deniot G."/>
            <person name="Guan M."/>
            <person name="Liu Z."/>
            <person name="Sun F."/>
            <person name="Lim Y.P."/>
            <person name="Lyons E."/>
            <person name="Town C.D."/>
            <person name="Bancroft I."/>
            <person name="Wang X."/>
            <person name="Meng J."/>
            <person name="Ma J."/>
            <person name="Pires J.C."/>
            <person name="King G.J."/>
            <person name="Brunel D."/>
            <person name="Delourme R."/>
            <person name="Renard M."/>
            <person name="Aury J.M."/>
            <person name="Adams K.L."/>
            <person name="Batley J."/>
            <person name="Snowdon R.J."/>
            <person name="Tost J."/>
            <person name="Edwards D."/>
            <person name="Zhou Y."/>
            <person name="Hua W."/>
            <person name="Sharpe A.G."/>
            <person name="Paterson A.H."/>
            <person name="Guan C."/>
            <person name="Wincker P."/>
        </authorList>
    </citation>
    <scope>NUCLEOTIDE SEQUENCE [LARGE SCALE GENOMIC DNA]</scope>
    <source>
        <strain evidence="5">cv. Darmor-bzh</strain>
    </source>
</reference>